<dbReference type="EMBL" id="UINC01170143">
    <property type="protein sequence ID" value="SVD74047.1"/>
    <property type="molecule type" value="Genomic_DNA"/>
</dbReference>
<dbReference type="AlphaFoldDB" id="A0A382XSD5"/>
<sequence>MLFVDLKTDLFADRGAPDHTRSDEGSKLVASAFRKWGTLDRRKDALD</sequence>
<gene>
    <name evidence="1" type="ORF">METZ01_LOCUS426901</name>
</gene>
<proteinExistence type="predicted"/>
<accession>A0A382XSD5</accession>
<evidence type="ECO:0000313" key="1">
    <source>
        <dbReference type="EMBL" id="SVD74047.1"/>
    </source>
</evidence>
<organism evidence="1">
    <name type="scientific">marine metagenome</name>
    <dbReference type="NCBI Taxonomy" id="408172"/>
    <lineage>
        <taxon>unclassified sequences</taxon>
        <taxon>metagenomes</taxon>
        <taxon>ecological metagenomes</taxon>
    </lineage>
</organism>
<name>A0A382XSD5_9ZZZZ</name>
<reference evidence="1" key="1">
    <citation type="submission" date="2018-05" db="EMBL/GenBank/DDBJ databases">
        <authorList>
            <person name="Lanie J.A."/>
            <person name="Ng W.-L."/>
            <person name="Kazmierczak K.M."/>
            <person name="Andrzejewski T.M."/>
            <person name="Davidsen T.M."/>
            <person name="Wayne K.J."/>
            <person name="Tettelin H."/>
            <person name="Glass J.I."/>
            <person name="Rusch D."/>
            <person name="Podicherti R."/>
            <person name="Tsui H.-C.T."/>
            <person name="Winkler M.E."/>
        </authorList>
    </citation>
    <scope>NUCLEOTIDE SEQUENCE</scope>
</reference>
<protein>
    <submittedName>
        <fullName evidence="1">Uncharacterized protein</fullName>
    </submittedName>
</protein>